<dbReference type="InterPro" id="IPR042099">
    <property type="entry name" value="ANL_N_sf"/>
</dbReference>
<gene>
    <name evidence="5" type="ORF">ACFP1K_29365</name>
</gene>
<dbReference type="Gene3D" id="1.10.1200.10">
    <property type="entry name" value="ACP-like"/>
    <property type="match status" value="1"/>
</dbReference>
<dbReference type="PROSITE" id="PS00012">
    <property type="entry name" value="PHOSPHOPANTETHEINE"/>
    <property type="match status" value="1"/>
</dbReference>
<keyword evidence="6" id="KW-1185">Reference proteome</keyword>
<comment type="similarity">
    <text evidence="1">Belongs to the ATP-dependent AMP-binding enzyme family.</text>
</comment>
<name>A0ABW1NRE1_9ACTN</name>
<proteinExistence type="inferred from homology"/>
<dbReference type="Gene3D" id="3.40.50.12780">
    <property type="entry name" value="N-terminal domain of ligase-like"/>
    <property type="match status" value="1"/>
</dbReference>
<dbReference type="Pfam" id="PF00501">
    <property type="entry name" value="AMP-binding"/>
    <property type="match status" value="1"/>
</dbReference>
<dbReference type="SMART" id="SM00822">
    <property type="entry name" value="PKS_KR"/>
    <property type="match status" value="1"/>
</dbReference>
<dbReference type="InterPro" id="IPR013968">
    <property type="entry name" value="PKS_KR"/>
</dbReference>
<dbReference type="InterPro" id="IPR020806">
    <property type="entry name" value="PKS_PP-bd"/>
</dbReference>
<sequence>MTSPEFVAPGFVDDVLAAARAIPGVTDAAAVLRRRARFTGPAPAAGAVPATAGAPRRPPAELYGGPPRIPEGAPATLRDALRAAAEQAPGKGTVYIRRDRDDVLQTYPELLADAERVLAGLRAAGLRPGDAALFVFGDNRGFITAFWACVLGGFVPTPVAVATTYDAHNEVTRRLHNAWNLLGRPVLLTDTATAAALGGVRALWGEPGVRLRTVEELLENAPDHDWFPATPRDPVLNLLTSGSTGVPKCVRHTGESLLARTFAVAEHCGLTSDDVGLVWMPLDHVTVAMYNVRDLVLRCTHVNARTDHFLGDPLLWPHWMDRYRVTNTWAPNFAFSMVNEYAAEIRERSWDLSCVREMVNGGEPVIAATSQRFLSLLAPHGLRADVMTPAWGMSETCSGVTYTRQNRDDPAAGTVAIDPATLGGTIRHLPPRDEKAVVLSTVGRPIPGVRLRVVGDGGTVLPEDRLGELRITGGTMMSGYFGNDEATREAYDEDGWFRTGDLAFVHDGEVVIAGRVKDQIIVRGVNHLAHEIESVVERVDGVRVTFVAAAGLRDPGESTDRLVIFYVPERQDPGATEALTREIRATLGREAGLVPDVLVPVTEAEFPKTGSGKIQRAALVRELRAGTFDDRVIGAGPESGSDTWLVRRQWAPFPLPAAGAAGTGTLLVIGEDAVLGRLGLDGAVVAIRGGDGMSLEAPGRYRVAADRRADVRRLLAAVTERHGPISSVVLALPGAAGNDDPAARLAAVTAEVTALAGALAAGDLGGPLLLVLTAGAVHVEDGDAVDLGTCALPGLIRTAATELAPAVVRQADLPAEPSRWREAVLAELTDRRYAGVVAVRPSGRWRPRLVPVDDDTAAAAGPPVVPGGLYLVTGGLGGIAHEICGHLLAAYGVRLVIAGRSRPTGEREQRLKELSTLGEVEYHLIDVAKPGLAEAAARTAEARWQRPIDGVLHLAGADPTGQWADTERHTIARESAATYAEQYRAKVAGTLAVAKVLESRPDASLVLFGSVNGEFGGHSFGAYSAANSFLVGFADHWHHERRRTVRCVGWSMWTGTGMNRSQPTAAARHRGFRPIDPAHGLRLFLTAVTAPHHYLLAGLDLANPAIVDELAADRLRVSELLVAYTGEEAALAGIRTALAPSGRRCPVPIRVVRVPRIPGGEDGGVDAARLLLDADRAGRTAAEPATDLERLIARIWCEALNRPVVGRDESFFDLGGDSLRATRLLTLVDRRLSVRLTSHQLYTSPTVAAMADAVAKARRP</sequence>
<evidence type="ECO:0000313" key="6">
    <source>
        <dbReference type="Proteomes" id="UP001596137"/>
    </source>
</evidence>
<dbReference type="InterPro" id="IPR009081">
    <property type="entry name" value="PP-bd_ACP"/>
</dbReference>
<dbReference type="RefSeq" id="WP_380759305.1">
    <property type="nucleotide sequence ID" value="NZ_JBHSRF010000059.1"/>
</dbReference>
<dbReference type="SMART" id="SM00823">
    <property type="entry name" value="PKS_PP"/>
    <property type="match status" value="1"/>
</dbReference>
<dbReference type="SUPFAM" id="SSF51735">
    <property type="entry name" value="NAD(P)-binding Rossmann-fold domains"/>
    <property type="match status" value="2"/>
</dbReference>
<dbReference type="InterPro" id="IPR000873">
    <property type="entry name" value="AMP-dep_synth/lig_dom"/>
</dbReference>
<dbReference type="PANTHER" id="PTHR22754:SF32">
    <property type="entry name" value="DISCO-INTERACTING PROTEIN 2"/>
    <property type="match status" value="1"/>
</dbReference>
<feature type="domain" description="Carrier" evidence="4">
    <location>
        <begin position="1183"/>
        <end position="1258"/>
    </location>
</feature>
<comment type="caution">
    <text evidence="5">The sequence shown here is derived from an EMBL/GenBank/DDBJ whole genome shotgun (WGS) entry which is preliminary data.</text>
</comment>
<protein>
    <submittedName>
        <fullName evidence="5">SDR family NAD(P)-dependent oxidoreductase</fullName>
    </submittedName>
</protein>
<dbReference type="Pfam" id="PF08659">
    <property type="entry name" value="KR"/>
    <property type="match status" value="1"/>
</dbReference>
<evidence type="ECO:0000256" key="2">
    <source>
        <dbReference type="ARBA" id="ARBA00022450"/>
    </source>
</evidence>
<evidence type="ECO:0000313" key="5">
    <source>
        <dbReference type="EMBL" id="MFC6085307.1"/>
    </source>
</evidence>
<dbReference type="InterPro" id="IPR006162">
    <property type="entry name" value="Ppantetheine_attach_site"/>
</dbReference>
<dbReference type="SUPFAM" id="SSF47336">
    <property type="entry name" value="ACP-like"/>
    <property type="match status" value="1"/>
</dbReference>
<dbReference type="PROSITE" id="PS50075">
    <property type="entry name" value="CARRIER"/>
    <property type="match status" value="1"/>
</dbReference>
<dbReference type="InterPro" id="IPR036291">
    <property type="entry name" value="NAD(P)-bd_dom_sf"/>
</dbReference>
<dbReference type="Pfam" id="PF00550">
    <property type="entry name" value="PP-binding"/>
    <property type="match status" value="1"/>
</dbReference>
<dbReference type="InterPro" id="IPR057326">
    <property type="entry name" value="KR_dom"/>
</dbReference>
<dbReference type="Gene3D" id="3.30.300.30">
    <property type="match status" value="1"/>
</dbReference>
<dbReference type="Proteomes" id="UP001596137">
    <property type="component" value="Unassembled WGS sequence"/>
</dbReference>
<evidence type="ECO:0000259" key="4">
    <source>
        <dbReference type="PROSITE" id="PS50075"/>
    </source>
</evidence>
<organism evidence="5 6">
    <name type="scientific">Sphaerisporangium aureirubrum</name>
    <dbReference type="NCBI Taxonomy" id="1544736"/>
    <lineage>
        <taxon>Bacteria</taxon>
        <taxon>Bacillati</taxon>
        <taxon>Actinomycetota</taxon>
        <taxon>Actinomycetes</taxon>
        <taxon>Streptosporangiales</taxon>
        <taxon>Streptosporangiaceae</taxon>
        <taxon>Sphaerisporangium</taxon>
    </lineage>
</organism>
<keyword evidence="3" id="KW-0597">Phosphoprotein</keyword>
<dbReference type="PANTHER" id="PTHR22754">
    <property type="entry name" value="DISCO-INTERACTING PROTEIN 2 DIP2 -RELATED"/>
    <property type="match status" value="1"/>
</dbReference>
<keyword evidence="2" id="KW-0596">Phosphopantetheine</keyword>
<dbReference type="InterPro" id="IPR045851">
    <property type="entry name" value="AMP-bd_C_sf"/>
</dbReference>
<dbReference type="CDD" id="cd05906">
    <property type="entry name" value="A_NRPS_TubE_like"/>
    <property type="match status" value="1"/>
</dbReference>
<dbReference type="SUPFAM" id="SSF56801">
    <property type="entry name" value="Acetyl-CoA synthetase-like"/>
    <property type="match status" value="1"/>
</dbReference>
<dbReference type="Gene3D" id="3.40.50.720">
    <property type="entry name" value="NAD(P)-binding Rossmann-like Domain"/>
    <property type="match status" value="1"/>
</dbReference>
<dbReference type="InterPro" id="IPR036736">
    <property type="entry name" value="ACP-like_sf"/>
</dbReference>
<reference evidence="6" key="1">
    <citation type="journal article" date="2019" name="Int. J. Syst. Evol. Microbiol.">
        <title>The Global Catalogue of Microorganisms (GCM) 10K type strain sequencing project: providing services to taxonomists for standard genome sequencing and annotation.</title>
        <authorList>
            <consortium name="The Broad Institute Genomics Platform"/>
            <consortium name="The Broad Institute Genome Sequencing Center for Infectious Disease"/>
            <person name="Wu L."/>
            <person name="Ma J."/>
        </authorList>
    </citation>
    <scope>NUCLEOTIDE SEQUENCE [LARGE SCALE GENOMIC DNA]</scope>
    <source>
        <strain evidence="6">JCM 30346</strain>
    </source>
</reference>
<evidence type="ECO:0000256" key="3">
    <source>
        <dbReference type="ARBA" id="ARBA00022553"/>
    </source>
</evidence>
<accession>A0ABW1NRE1</accession>
<evidence type="ECO:0000256" key="1">
    <source>
        <dbReference type="ARBA" id="ARBA00006432"/>
    </source>
</evidence>
<dbReference type="EMBL" id="JBHSRF010000059">
    <property type="protein sequence ID" value="MFC6085307.1"/>
    <property type="molecule type" value="Genomic_DNA"/>
</dbReference>